<evidence type="ECO:0000256" key="1">
    <source>
        <dbReference type="ARBA" id="ARBA00022801"/>
    </source>
</evidence>
<keyword evidence="5" id="KW-1185">Reference proteome</keyword>
<dbReference type="KEGG" id="pgis:I6I06_27250"/>
<feature type="region of interest" description="Disordered" evidence="2">
    <location>
        <begin position="185"/>
        <end position="221"/>
    </location>
</feature>
<gene>
    <name evidence="4" type="ORF">I6I06_27250</name>
</gene>
<dbReference type="PROSITE" id="PS50263">
    <property type="entry name" value="CN_HYDROLASE"/>
    <property type="match status" value="1"/>
</dbReference>
<dbReference type="InterPro" id="IPR050345">
    <property type="entry name" value="Aliph_Amidase/BUP"/>
</dbReference>
<proteinExistence type="predicted"/>
<protein>
    <submittedName>
        <fullName evidence="4">Carbon-nitrogen hydrolase</fullName>
    </submittedName>
</protein>
<keyword evidence="1 4" id="KW-0378">Hydrolase</keyword>
<reference evidence="4 5" key="1">
    <citation type="submission" date="2020-12" db="EMBL/GenBank/DDBJ databases">
        <title>FDA dAtabase for Regulatory Grade micrObial Sequences (FDA-ARGOS): Supporting development and validation of Infectious Disease Dx tests.</title>
        <authorList>
            <person name="Nelson B."/>
            <person name="Plummer A."/>
            <person name="Tallon L."/>
            <person name="Sadzewicz L."/>
            <person name="Zhao X."/>
            <person name="Boylan J."/>
            <person name="Ott S."/>
            <person name="Bowen H."/>
            <person name="Vavikolanu K."/>
            <person name="Mehta A."/>
            <person name="Aluvathingal J."/>
            <person name="Nadendla S."/>
            <person name="Myers T."/>
            <person name="Yan Y."/>
            <person name="Sichtig H."/>
        </authorList>
    </citation>
    <scope>NUCLEOTIDE SEQUENCE [LARGE SCALE GENOMIC DNA]</scope>
    <source>
        <strain evidence="4 5">FDAARGOS_1049</strain>
    </source>
</reference>
<sequence length="348" mass="37233">MLRVATIPLVSLRDEISRNVTLVTDWLALAAREQIGLAVFPECCLVGGADLATLTRRELEALAEQRDGPAISAVADAVARTGVAAGVGLIERAQDGRLFNSYVICMPDGQRHCHRKLYAFEHPRIGCGDRFTVFDTAWGVRIGILIGADNYLIENVRMIALMGATLLVAPHRRYGMSRANNGRLQAVSTKRGLRGDPARRAASANRSATTSAPTSAGVGGQCDSAGWLRRWLPARAGDNGMFVAFSDGVEFDNDLEHPAETAMILDPSGRILARNIAGSSAIVSAEVDAALTDQSIGRQWLRGRRPDLYGPTTQASNQASKIAGTPSVVRAGSVALSFAVVGRERLMR</sequence>
<organism evidence="4 5">
    <name type="scientific">Paraburkholderia ginsengisoli</name>
    <dbReference type="NCBI Taxonomy" id="311231"/>
    <lineage>
        <taxon>Bacteria</taxon>
        <taxon>Pseudomonadati</taxon>
        <taxon>Pseudomonadota</taxon>
        <taxon>Betaproteobacteria</taxon>
        <taxon>Burkholderiales</taxon>
        <taxon>Burkholderiaceae</taxon>
        <taxon>Paraburkholderia</taxon>
    </lineage>
</organism>
<feature type="domain" description="CN hydrolase" evidence="3">
    <location>
        <begin position="2"/>
        <end position="289"/>
    </location>
</feature>
<name>A0A7T4N9P5_9BURK</name>
<evidence type="ECO:0000256" key="2">
    <source>
        <dbReference type="SAM" id="MobiDB-lite"/>
    </source>
</evidence>
<dbReference type="Proteomes" id="UP000595610">
    <property type="component" value="Chromosome 2"/>
</dbReference>
<evidence type="ECO:0000313" key="4">
    <source>
        <dbReference type="EMBL" id="QQC67824.1"/>
    </source>
</evidence>
<dbReference type="GO" id="GO:0016811">
    <property type="term" value="F:hydrolase activity, acting on carbon-nitrogen (but not peptide) bonds, in linear amides"/>
    <property type="evidence" value="ECO:0007669"/>
    <property type="project" value="TreeGrafter"/>
</dbReference>
<dbReference type="AlphaFoldDB" id="A0A7T4N9P5"/>
<dbReference type="Gene3D" id="3.60.110.10">
    <property type="entry name" value="Carbon-nitrogen hydrolase"/>
    <property type="match status" value="1"/>
</dbReference>
<dbReference type="EMBL" id="CP066076">
    <property type="protein sequence ID" value="QQC67824.1"/>
    <property type="molecule type" value="Genomic_DNA"/>
</dbReference>
<dbReference type="SUPFAM" id="SSF56317">
    <property type="entry name" value="Carbon-nitrogen hydrolase"/>
    <property type="match status" value="1"/>
</dbReference>
<feature type="compositionally biased region" description="Low complexity" evidence="2">
    <location>
        <begin position="200"/>
        <end position="216"/>
    </location>
</feature>
<dbReference type="PANTHER" id="PTHR43674:SF16">
    <property type="entry name" value="CARBON-NITROGEN FAMILY, PUTATIVE (AFU_ORTHOLOGUE AFUA_5G02350)-RELATED"/>
    <property type="match status" value="1"/>
</dbReference>
<dbReference type="Pfam" id="PF00795">
    <property type="entry name" value="CN_hydrolase"/>
    <property type="match status" value="1"/>
</dbReference>
<dbReference type="InterPro" id="IPR003010">
    <property type="entry name" value="C-N_Hydrolase"/>
</dbReference>
<accession>A0A7T4N9P5</accession>
<dbReference type="PANTHER" id="PTHR43674">
    <property type="entry name" value="NITRILASE C965.09-RELATED"/>
    <property type="match status" value="1"/>
</dbReference>
<evidence type="ECO:0000259" key="3">
    <source>
        <dbReference type="PROSITE" id="PS50263"/>
    </source>
</evidence>
<dbReference type="InterPro" id="IPR036526">
    <property type="entry name" value="C-N_Hydrolase_sf"/>
</dbReference>
<evidence type="ECO:0000313" key="5">
    <source>
        <dbReference type="Proteomes" id="UP000595610"/>
    </source>
</evidence>
<dbReference type="RefSeq" id="WP_042326441.1">
    <property type="nucleotide sequence ID" value="NZ_CP066076.1"/>
</dbReference>